<organism evidence="1 2">
    <name type="scientific">Hydnomerulius pinastri MD-312</name>
    <dbReference type="NCBI Taxonomy" id="994086"/>
    <lineage>
        <taxon>Eukaryota</taxon>
        <taxon>Fungi</taxon>
        <taxon>Dikarya</taxon>
        <taxon>Basidiomycota</taxon>
        <taxon>Agaricomycotina</taxon>
        <taxon>Agaricomycetes</taxon>
        <taxon>Agaricomycetidae</taxon>
        <taxon>Boletales</taxon>
        <taxon>Boletales incertae sedis</taxon>
        <taxon>Leucogyrophana</taxon>
    </lineage>
</organism>
<dbReference type="EMBL" id="KN839878">
    <property type="protein sequence ID" value="KIJ59942.1"/>
    <property type="molecule type" value="Genomic_DNA"/>
</dbReference>
<dbReference type="HOGENOM" id="CLU_1917705_0_0_1"/>
<gene>
    <name evidence="1" type="ORF">HYDPIDRAFT_43649</name>
</gene>
<name>A0A0C9WA35_9AGAM</name>
<dbReference type="AlphaFoldDB" id="A0A0C9WA35"/>
<keyword evidence="2" id="KW-1185">Reference proteome</keyword>
<evidence type="ECO:0000313" key="2">
    <source>
        <dbReference type="Proteomes" id="UP000053820"/>
    </source>
</evidence>
<reference evidence="1 2" key="1">
    <citation type="submission" date="2014-04" db="EMBL/GenBank/DDBJ databases">
        <title>Evolutionary Origins and Diversification of the Mycorrhizal Mutualists.</title>
        <authorList>
            <consortium name="DOE Joint Genome Institute"/>
            <consortium name="Mycorrhizal Genomics Consortium"/>
            <person name="Kohler A."/>
            <person name="Kuo A."/>
            <person name="Nagy L.G."/>
            <person name="Floudas D."/>
            <person name="Copeland A."/>
            <person name="Barry K.W."/>
            <person name="Cichocki N."/>
            <person name="Veneault-Fourrey C."/>
            <person name="LaButti K."/>
            <person name="Lindquist E.A."/>
            <person name="Lipzen A."/>
            <person name="Lundell T."/>
            <person name="Morin E."/>
            <person name="Murat C."/>
            <person name="Riley R."/>
            <person name="Ohm R."/>
            <person name="Sun H."/>
            <person name="Tunlid A."/>
            <person name="Henrissat B."/>
            <person name="Grigoriev I.V."/>
            <person name="Hibbett D.S."/>
            <person name="Martin F."/>
        </authorList>
    </citation>
    <scope>NUCLEOTIDE SEQUENCE [LARGE SCALE GENOMIC DNA]</scope>
    <source>
        <strain evidence="1 2">MD-312</strain>
    </source>
</reference>
<evidence type="ECO:0000313" key="1">
    <source>
        <dbReference type="EMBL" id="KIJ59942.1"/>
    </source>
</evidence>
<protein>
    <submittedName>
        <fullName evidence="1">Uncharacterized protein</fullName>
    </submittedName>
</protein>
<proteinExistence type="predicted"/>
<dbReference type="OrthoDB" id="2668709at2759"/>
<sequence length="134" mass="16055">MGLVIGGYILELSRAKEWADKRWPGAIKWRSEECTVHSDIKRHLNSLYHPKEDGSVSDDYHRCLVIPWQQDAWLFFPTAWRRDPSFTRQKHKVFRENDYARSLKADWFEPLYEELPHLKDIRFATSYDPFRTGV</sequence>
<accession>A0A0C9WA35</accession>
<dbReference type="Proteomes" id="UP000053820">
    <property type="component" value="Unassembled WGS sequence"/>
</dbReference>